<dbReference type="Pfam" id="PF17800">
    <property type="entry name" value="NPL"/>
    <property type="match status" value="1"/>
</dbReference>
<feature type="domain" description="Nucleoplasmin-like" evidence="2">
    <location>
        <begin position="5"/>
        <end position="94"/>
    </location>
</feature>
<reference evidence="3 4" key="1">
    <citation type="journal article" date="2017" name="PLoS Biol.">
        <title>The sea cucumber genome provides insights into morphological evolution and visceral regeneration.</title>
        <authorList>
            <person name="Zhang X."/>
            <person name="Sun L."/>
            <person name="Yuan J."/>
            <person name="Sun Y."/>
            <person name="Gao Y."/>
            <person name="Zhang L."/>
            <person name="Li S."/>
            <person name="Dai H."/>
            <person name="Hamel J.F."/>
            <person name="Liu C."/>
            <person name="Yu Y."/>
            <person name="Liu S."/>
            <person name="Lin W."/>
            <person name="Guo K."/>
            <person name="Jin S."/>
            <person name="Xu P."/>
            <person name="Storey K.B."/>
            <person name="Huan P."/>
            <person name="Zhang T."/>
            <person name="Zhou Y."/>
            <person name="Zhang J."/>
            <person name="Lin C."/>
            <person name="Li X."/>
            <person name="Xing L."/>
            <person name="Huo D."/>
            <person name="Sun M."/>
            <person name="Wang L."/>
            <person name="Mercier A."/>
            <person name="Li F."/>
            <person name="Yang H."/>
            <person name="Xiang J."/>
        </authorList>
    </citation>
    <scope>NUCLEOTIDE SEQUENCE [LARGE SCALE GENOMIC DNA]</scope>
    <source>
        <strain evidence="3">Shaxun</strain>
        <tissue evidence="3">Muscle</tissue>
    </source>
</reference>
<protein>
    <recommendedName>
        <fullName evidence="2">Nucleoplasmin-like domain-containing protein</fullName>
    </recommendedName>
</protein>
<feature type="compositionally biased region" description="Low complexity" evidence="1">
    <location>
        <begin position="220"/>
        <end position="229"/>
    </location>
</feature>
<comment type="caution">
    <text evidence="3">The sequence shown here is derived from an EMBL/GenBank/DDBJ whole genome shotgun (WGS) entry which is preliminary data.</text>
</comment>
<evidence type="ECO:0000313" key="3">
    <source>
        <dbReference type="EMBL" id="PIK47670.1"/>
    </source>
</evidence>
<feature type="non-terminal residue" evidence="3">
    <location>
        <position position="433"/>
    </location>
</feature>
<evidence type="ECO:0000259" key="2">
    <source>
        <dbReference type="Pfam" id="PF17800"/>
    </source>
</evidence>
<feature type="compositionally biased region" description="Polar residues" evidence="1">
    <location>
        <begin position="241"/>
        <end position="252"/>
    </location>
</feature>
<sequence>MASVGFTLQSGVPYTKTVESEVHLTMAALDENCNNDIAGKTRCQVLVRVHSTDDLLLCTLVDGLIFQQNLNLTLMPGEKATFHAKGGKVHLTGYSKSHLEDNSQLFRDEEREDNISQRDNENQNRICVPKEDCIDEILEEVQTVTSGELVPDKNCIDEILEEVQTVTSRELESSAVQVKQEIFDNHSLDSPDVCAPKDKKTSLVSVKTEEPDEEGRDISQQEQPESSSSDAHDESVPFTCGIQTTTDTSTQHPDVECIQEAIALSRSPSPVPEHHNIPATEQNEAFDYIHADKQSRLQSPTAGCSSYPSPPVRFMPAVQGSHVEQCQTPFDEPNYSNYLRAMLAEAERLANQSWPITSYSSIDSVQTDTLPLQEDIVRDDKLRQQRKRLYPSRGAEPSDVAPASISEAVSLQPAAGTRSSSKRKCLPTKRDVT</sequence>
<feature type="region of interest" description="Disordered" evidence="1">
    <location>
        <begin position="187"/>
        <end position="252"/>
    </location>
</feature>
<dbReference type="Gene3D" id="2.60.120.340">
    <property type="entry name" value="Nucleoplasmin core domain"/>
    <property type="match status" value="1"/>
</dbReference>
<feature type="compositionally biased region" description="Basic and acidic residues" evidence="1">
    <location>
        <begin position="187"/>
        <end position="201"/>
    </location>
</feature>
<accession>A0A2G8KI74</accession>
<gene>
    <name evidence="3" type="ORF">BSL78_15444</name>
</gene>
<dbReference type="STRING" id="307972.A0A2G8KI74"/>
<name>A0A2G8KI74_STIJA</name>
<dbReference type="InterPro" id="IPR041232">
    <property type="entry name" value="NPL"/>
</dbReference>
<keyword evidence="4" id="KW-1185">Reference proteome</keyword>
<dbReference type="AlphaFoldDB" id="A0A2G8KI74"/>
<evidence type="ECO:0000313" key="4">
    <source>
        <dbReference type="Proteomes" id="UP000230750"/>
    </source>
</evidence>
<organism evidence="3 4">
    <name type="scientific">Stichopus japonicus</name>
    <name type="common">Sea cucumber</name>
    <dbReference type="NCBI Taxonomy" id="307972"/>
    <lineage>
        <taxon>Eukaryota</taxon>
        <taxon>Metazoa</taxon>
        <taxon>Echinodermata</taxon>
        <taxon>Eleutherozoa</taxon>
        <taxon>Echinozoa</taxon>
        <taxon>Holothuroidea</taxon>
        <taxon>Aspidochirotacea</taxon>
        <taxon>Aspidochirotida</taxon>
        <taxon>Stichopodidae</taxon>
        <taxon>Apostichopus</taxon>
    </lineage>
</organism>
<dbReference type="EMBL" id="MRZV01000565">
    <property type="protein sequence ID" value="PIK47670.1"/>
    <property type="molecule type" value="Genomic_DNA"/>
</dbReference>
<dbReference type="OrthoDB" id="1902587at2759"/>
<dbReference type="Proteomes" id="UP000230750">
    <property type="component" value="Unassembled WGS sequence"/>
</dbReference>
<evidence type="ECO:0000256" key="1">
    <source>
        <dbReference type="SAM" id="MobiDB-lite"/>
    </source>
</evidence>
<feature type="region of interest" description="Disordered" evidence="1">
    <location>
        <begin position="388"/>
        <end position="433"/>
    </location>
</feature>
<proteinExistence type="predicted"/>